<dbReference type="KEGG" id="cgob:115025829"/>
<dbReference type="Gene3D" id="2.60.120.40">
    <property type="match status" value="1"/>
</dbReference>
<dbReference type="PROSITE" id="PS50871">
    <property type="entry name" value="C1Q"/>
    <property type="match status" value="1"/>
</dbReference>
<evidence type="ECO:0000259" key="5">
    <source>
        <dbReference type="PROSITE" id="PS50871"/>
    </source>
</evidence>
<dbReference type="AlphaFoldDB" id="A0A6J2RXW6"/>
<dbReference type="InParanoid" id="A0A6J2RXW6"/>
<evidence type="ECO:0000256" key="3">
    <source>
        <dbReference type="ARBA" id="ARBA00022729"/>
    </source>
</evidence>
<dbReference type="GeneID" id="115025829"/>
<dbReference type="PRINTS" id="PR00007">
    <property type="entry name" value="COMPLEMNTC1Q"/>
</dbReference>
<comment type="subcellular location">
    <subcellularLocation>
        <location evidence="1">Secreted</location>
    </subcellularLocation>
</comment>
<feature type="chain" id="PRO_5026998532" evidence="4">
    <location>
        <begin position="20"/>
        <end position="263"/>
    </location>
</feature>
<sequence>MRSAKVFLPLLLCLHWTWAYSENEGLKQEVRAAHDQTYISAEMWAELKELRDMAIEHRTKIEKLEQQSTYMQLIHVSSSEKEVEELKERKQVNLLTRVTASENKSTVLEARMSSSEKEVEELKREKADRPKVAFSIGLTDAGQVGPFNTKITLKFSKVFTNVGQAYNPHTGIFTAPVRGAYYFKFSAWDNRSSWMGAELYHNDKRMTWIFHHNDRESYSSVSNAFVLQLEQGDVVYIVLSTGYGVYDAEYNLMNFSGFLLFAL</sequence>
<name>A0A6J2RXW6_COTGO</name>
<evidence type="ECO:0000256" key="4">
    <source>
        <dbReference type="SAM" id="SignalP"/>
    </source>
</evidence>
<feature type="signal peptide" evidence="4">
    <location>
        <begin position="1"/>
        <end position="19"/>
    </location>
</feature>
<organism evidence="6 7">
    <name type="scientific">Cottoperca gobio</name>
    <name type="common">Frogmouth</name>
    <name type="synonym">Aphritis gobio</name>
    <dbReference type="NCBI Taxonomy" id="56716"/>
    <lineage>
        <taxon>Eukaryota</taxon>
        <taxon>Metazoa</taxon>
        <taxon>Chordata</taxon>
        <taxon>Craniata</taxon>
        <taxon>Vertebrata</taxon>
        <taxon>Euteleostomi</taxon>
        <taxon>Actinopterygii</taxon>
        <taxon>Neopterygii</taxon>
        <taxon>Teleostei</taxon>
        <taxon>Neoteleostei</taxon>
        <taxon>Acanthomorphata</taxon>
        <taxon>Eupercaria</taxon>
        <taxon>Perciformes</taxon>
        <taxon>Notothenioidei</taxon>
        <taxon>Bovichtidae</taxon>
        <taxon>Cottoperca</taxon>
    </lineage>
</organism>
<proteinExistence type="predicted"/>
<dbReference type="OrthoDB" id="6154955at2759"/>
<dbReference type="InterPro" id="IPR008983">
    <property type="entry name" value="Tumour_necrosis_fac-like_dom"/>
</dbReference>
<evidence type="ECO:0000256" key="2">
    <source>
        <dbReference type="ARBA" id="ARBA00022525"/>
    </source>
</evidence>
<dbReference type="InterPro" id="IPR050822">
    <property type="entry name" value="Cerebellin_Synaptic_Org"/>
</dbReference>
<dbReference type="PANTHER" id="PTHR22923:SF102">
    <property type="entry name" value="CEREBELLIN 13-RELATED"/>
    <property type="match status" value="1"/>
</dbReference>
<protein>
    <submittedName>
        <fullName evidence="7">LOW QUALITY PROTEIN: complement C1q-like protein 2</fullName>
    </submittedName>
</protein>
<dbReference type="RefSeq" id="XP_029314165.1">
    <property type="nucleotide sequence ID" value="XM_029458305.1"/>
</dbReference>
<dbReference type="SMART" id="SM00110">
    <property type="entry name" value="C1Q"/>
    <property type="match status" value="1"/>
</dbReference>
<dbReference type="Pfam" id="PF00386">
    <property type="entry name" value="C1q"/>
    <property type="match status" value="1"/>
</dbReference>
<dbReference type="GO" id="GO:0005576">
    <property type="term" value="C:extracellular region"/>
    <property type="evidence" value="ECO:0007669"/>
    <property type="project" value="UniProtKB-SubCell"/>
</dbReference>
<keyword evidence="2" id="KW-0964">Secreted</keyword>
<dbReference type="Proteomes" id="UP000504630">
    <property type="component" value="Chromosome 20"/>
</dbReference>
<evidence type="ECO:0000313" key="7">
    <source>
        <dbReference type="RefSeq" id="XP_029314165.1"/>
    </source>
</evidence>
<evidence type="ECO:0000313" key="6">
    <source>
        <dbReference type="Proteomes" id="UP000504630"/>
    </source>
</evidence>
<accession>A0A6J2RXW6</accession>
<keyword evidence="3 4" id="KW-0732">Signal</keyword>
<dbReference type="InterPro" id="IPR001073">
    <property type="entry name" value="C1q_dom"/>
</dbReference>
<dbReference type="PANTHER" id="PTHR22923">
    <property type="entry name" value="CEREBELLIN-RELATED"/>
    <property type="match status" value="1"/>
</dbReference>
<keyword evidence="6" id="KW-1185">Reference proteome</keyword>
<dbReference type="SUPFAM" id="SSF49842">
    <property type="entry name" value="TNF-like"/>
    <property type="match status" value="1"/>
</dbReference>
<evidence type="ECO:0000256" key="1">
    <source>
        <dbReference type="ARBA" id="ARBA00004613"/>
    </source>
</evidence>
<gene>
    <name evidence="7" type="primary">LOC115025829</name>
</gene>
<feature type="domain" description="C1q" evidence="5">
    <location>
        <begin position="127"/>
        <end position="263"/>
    </location>
</feature>
<reference evidence="7" key="1">
    <citation type="submission" date="2025-08" db="UniProtKB">
        <authorList>
            <consortium name="RefSeq"/>
        </authorList>
    </citation>
    <scope>IDENTIFICATION</scope>
</reference>